<organism evidence="1 2">
    <name type="scientific">Acinetobacter baumannii 99063</name>
    <dbReference type="NCBI Taxonomy" id="1310630"/>
    <lineage>
        <taxon>Bacteria</taxon>
        <taxon>Pseudomonadati</taxon>
        <taxon>Pseudomonadota</taxon>
        <taxon>Gammaproteobacteria</taxon>
        <taxon>Moraxellales</taxon>
        <taxon>Moraxellaceae</taxon>
        <taxon>Acinetobacter</taxon>
        <taxon>Acinetobacter calcoaceticus/baumannii complex</taxon>
    </lineage>
</organism>
<dbReference type="PATRIC" id="fig|1310630.3.peg.2856"/>
<dbReference type="EMBL" id="JEXJ01000057">
    <property type="protein sequence ID" value="EXC48647.1"/>
    <property type="molecule type" value="Genomic_DNA"/>
</dbReference>
<evidence type="ECO:0000313" key="2">
    <source>
        <dbReference type="Proteomes" id="UP000020735"/>
    </source>
</evidence>
<accession>A0A009T2B2</accession>
<proteinExistence type="predicted"/>
<name>A0A009T2B2_ACIBA</name>
<dbReference type="AlphaFoldDB" id="A0A009T2B2"/>
<reference evidence="1 2" key="1">
    <citation type="submission" date="2014-02" db="EMBL/GenBank/DDBJ databases">
        <title>Comparative genomics and transcriptomics to identify genetic mechanisms underlying the emergence of carbapenem resistant Acinetobacter baumannii (CRAb).</title>
        <authorList>
            <person name="Harris A.D."/>
            <person name="Johnson K.J."/>
            <person name="George J."/>
            <person name="Shefchek K."/>
            <person name="Daugherty S.C."/>
            <person name="Parankush S."/>
            <person name="Sadzewicz L."/>
            <person name="Tallon L."/>
            <person name="Sengamalay N."/>
            <person name="Hazen T.H."/>
            <person name="Rasko D.A."/>
        </authorList>
    </citation>
    <scope>NUCLEOTIDE SEQUENCE [LARGE SCALE GENOMIC DNA]</scope>
    <source>
        <strain evidence="1 2">99063</strain>
    </source>
</reference>
<comment type="caution">
    <text evidence="1">The sequence shown here is derived from an EMBL/GenBank/DDBJ whole genome shotgun (WGS) entry which is preliminary data.</text>
</comment>
<dbReference type="Proteomes" id="UP000020735">
    <property type="component" value="Unassembled WGS sequence"/>
</dbReference>
<sequence length="80" mass="8566">MSESKVRHLVLKRVSDKSSHLALCDEETGIPLAGLTAVKMNCSVFEGPATITATFDVGGPQGIRLVGDEPRQKVWGAKET</sequence>
<evidence type="ECO:0000313" key="1">
    <source>
        <dbReference type="EMBL" id="EXC48647.1"/>
    </source>
</evidence>
<gene>
    <name evidence="1" type="ORF">J529_2926</name>
</gene>
<protein>
    <submittedName>
        <fullName evidence="1">Uncharacterized protein</fullName>
    </submittedName>
</protein>
<dbReference type="RefSeq" id="WP_000004361.1">
    <property type="nucleotide sequence ID" value="NZ_JEXJ01000057.1"/>
</dbReference>